<dbReference type="EMBL" id="MHQO01000029">
    <property type="protein sequence ID" value="OHA06491.1"/>
    <property type="molecule type" value="Genomic_DNA"/>
</dbReference>
<evidence type="ECO:0000313" key="1">
    <source>
        <dbReference type="EMBL" id="OHA06491.1"/>
    </source>
</evidence>
<dbReference type="Proteomes" id="UP000177982">
    <property type="component" value="Unassembled WGS sequence"/>
</dbReference>
<sequence length="199" mass="23007">MNTIKECFDTILRGDKEKSHLAARNVRKLVHSSSAAGREKYDEIAALVRTAQENYARISEDWRQENFVMAVSVIYFLHDRENQPDFLFPWLFQLLQHQNGHVRHAAVKMISHEIGPLTYHLRFPGEKSSFHKFTSEDADTILHSLFASLNGLLSAFWQPKYKRYKYINSLPPSPYKSAQMVLAELEDSCGKDIDRLVGH</sequence>
<protein>
    <submittedName>
        <fullName evidence="1">Uncharacterized protein</fullName>
    </submittedName>
</protein>
<comment type="caution">
    <text evidence="1">The sequence shown here is derived from an EMBL/GenBank/DDBJ whole genome shotgun (WGS) entry which is preliminary data.</text>
</comment>
<reference evidence="1 2" key="1">
    <citation type="journal article" date="2016" name="Nat. Commun.">
        <title>Thousands of microbial genomes shed light on interconnected biogeochemical processes in an aquifer system.</title>
        <authorList>
            <person name="Anantharaman K."/>
            <person name="Brown C.T."/>
            <person name="Hug L.A."/>
            <person name="Sharon I."/>
            <person name="Castelle C.J."/>
            <person name="Probst A.J."/>
            <person name="Thomas B.C."/>
            <person name="Singh A."/>
            <person name="Wilkins M.J."/>
            <person name="Karaoz U."/>
            <person name="Brodie E.L."/>
            <person name="Williams K.H."/>
            <person name="Hubbard S.S."/>
            <person name="Banfield J.F."/>
        </authorList>
    </citation>
    <scope>NUCLEOTIDE SEQUENCE [LARGE SCALE GENOMIC DNA]</scope>
</reference>
<gene>
    <name evidence="1" type="ORF">A2934_00010</name>
</gene>
<evidence type="ECO:0000313" key="2">
    <source>
        <dbReference type="Proteomes" id="UP000177982"/>
    </source>
</evidence>
<proteinExistence type="predicted"/>
<accession>A0A1G2L6P3</accession>
<dbReference type="AlphaFoldDB" id="A0A1G2L6P3"/>
<name>A0A1G2L6P3_9BACT</name>
<organism evidence="1 2">
    <name type="scientific">Candidatus Sungbacteria bacterium RIFCSPLOWO2_01_FULL_47_10</name>
    <dbReference type="NCBI Taxonomy" id="1802276"/>
    <lineage>
        <taxon>Bacteria</taxon>
        <taxon>Candidatus Sungiibacteriota</taxon>
    </lineage>
</organism>